<keyword evidence="2" id="KW-1185">Reference proteome</keyword>
<dbReference type="Gene3D" id="3.20.20.100">
    <property type="entry name" value="NADP-dependent oxidoreductase domain"/>
    <property type="match status" value="1"/>
</dbReference>
<gene>
    <name evidence="1" type="ORF">DXG03_003563</name>
</gene>
<protein>
    <recommendedName>
        <fullName evidence="3">NADP-dependent oxidoreductase domain-containing protein</fullName>
    </recommendedName>
</protein>
<accession>A0A9P7G0F2</accession>
<evidence type="ECO:0008006" key="3">
    <source>
        <dbReference type="Google" id="ProtNLM"/>
    </source>
</evidence>
<dbReference type="SUPFAM" id="SSF51430">
    <property type="entry name" value="NAD(P)-linked oxidoreductase"/>
    <property type="match status" value="1"/>
</dbReference>
<feature type="non-terminal residue" evidence="1">
    <location>
        <position position="126"/>
    </location>
</feature>
<dbReference type="AlphaFoldDB" id="A0A9P7G0F2"/>
<evidence type="ECO:0000313" key="1">
    <source>
        <dbReference type="EMBL" id="KAG5639783.1"/>
    </source>
</evidence>
<dbReference type="OrthoDB" id="416253at2759"/>
<name>A0A9P7G0F2_9AGAR</name>
<organism evidence="1 2">
    <name type="scientific">Asterophora parasitica</name>
    <dbReference type="NCBI Taxonomy" id="117018"/>
    <lineage>
        <taxon>Eukaryota</taxon>
        <taxon>Fungi</taxon>
        <taxon>Dikarya</taxon>
        <taxon>Basidiomycota</taxon>
        <taxon>Agaricomycotina</taxon>
        <taxon>Agaricomycetes</taxon>
        <taxon>Agaricomycetidae</taxon>
        <taxon>Agaricales</taxon>
        <taxon>Tricholomatineae</taxon>
        <taxon>Lyophyllaceae</taxon>
        <taxon>Asterophora</taxon>
    </lineage>
</organism>
<reference evidence="1" key="2">
    <citation type="submission" date="2021-10" db="EMBL/GenBank/DDBJ databases">
        <title>Phylogenomics reveals ancestral predisposition of the termite-cultivated fungus Termitomyces towards a domesticated lifestyle.</title>
        <authorList>
            <person name="Auxier B."/>
            <person name="Grum-Grzhimaylo A."/>
            <person name="Cardenas M.E."/>
            <person name="Lodge J.D."/>
            <person name="Laessoe T."/>
            <person name="Pedersen O."/>
            <person name="Smith M.E."/>
            <person name="Kuyper T.W."/>
            <person name="Franco-Molano E.A."/>
            <person name="Baroni T.J."/>
            <person name="Aanen D.K."/>
        </authorList>
    </citation>
    <scope>NUCLEOTIDE SEQUENCE</scope>
    <source>
        <strain evidence="1">AP01</strain>
        <tissue evidence="1">Mycelium</tissue>
    </source>
</reference>
<dbReference type="InterPro" id="IPR036812">
    <property type="entry name" value="NAD(P)_OxRdtase_dom_sf"/>
</dbReference>
<sequence>IELHPYVWKAAEPIVTFGKEHGIITASYSGQTPVARGAGPLDDVLPRIRDRLEKTRGHPVTSGQVLSKWLIQKDVIVVTTSSKVSRIKEFIDTESVPDLTSEEIHEIEETGGKLHKRIFMHHVFDA</sequence>
<proteinExistence type="predicted"/>
<comment type="caution">
    <text evidence="1">The sequence shown here is derived from an EMBL/GenBank/DDBJ whole genome shotgun (WGS) entry which is preliminary data.</text>
</comment>
<evidence type="ECO:0000313" key="2">
    <source>
        <dbReference type="Proteomes" id="UP000775547"/>
    </source>
</evidence>
<reference evidence="1" key="1">
    <citation type="submission" date="2020-07" db="EMBL/GenBank/DDBJ databases">
        <authorList>
            <person name="Nieuwenhuis M."/>
            <person name="Van De Peppel L.J.J."/>
        </authorList>
    </citation>
    <scope>NUCLEOTIDE SEQUENCE</scope>
    <source>
        <strain evidence="1">AP01</strain>
        <tissue evidence="1">Mycelium</tissue>
    </source>
</reference>
<dbReference type="Proteomes" id="UP000775547">
    <property type="component" value="Unassembled WGS sequence"/>
</dbReference>
<dbReference type="EMBL" id="JABCKV010002124">
    <property type="protein sequence ID" value="KAG5639783.1"/>
    <property type="molecule type" value="Genomic_DNA"/>
</dbReference>